<dbReference type="RefSeq" id="XP_022516216.1">
    <property type="nucleotide sequence ID" value="XM_022651243.1"/>
</dbReference>
<protein>
    <recommendedName>
        <fullName evidence="1">AB hydrolase-1 domain-containing protein</fullName>
    </recommendedName>
</protein>
<dbReference type="EMBL" id="LVKK01000005">
    <property type="protein sequence ID" value="OAG44264.1"/>
    <property type="molecule type" value="Genomic_DNA"/>
</dbReference>
<evidence type="ECO:0000313" key="2">
    <source>
        <dbReference type="EMBL" id="OAG44264.1"/>
    </source>
</evidence>
<evidence type="ECO:0000313" key="3">
    <source>
        <dbReference type="Proteomes" id="UP000077002"/>
    </source>
</evidence>
<accession>A0A177FIZ9</accession>
<dbReference type="Proteomes" id="UP000077002">
    <property type="component" value="Unassembled WGS sequence"/>
</dbReference>
<dbReference type="AlphaFoldDB" id="A0A177FIZ9"/>
<name>A0A177FIZ9_9EURO</name>
<dbReference type="SUPFAM" id="SSF53474">
    <property type="entry name" value="alpha/beta-Hydrolases"/>
    <property type="match status" value="1"/>
</dbReference>
<dbReference type="OrthoDB" id="408373at2759"/>
<dbReference type="GeneID" id="34596439"/>
<dbReference type="Pfam" id="PF12697">
    <property type="entry name" value="Abhydrolase_6"/>
    <property type="match status" value="1"/>
</dbReference>
<reference evidence="2 3" key="1">
    <citation type="submission" date="2016-03" db="EMBL/GenBank/DDBJ databases">
        <title>Draft genome sequence of the Fonsecaea monophora CBS 269.37.</title>
        <authorList>
            <person name="Bombassaro A."/>
            <person name="Vinicius W.A."/>
            <person name="De Hoog S."/>
            <person name="Sun J."/>
            <person name="Souza E.M."/>
            <person name="Raittz R.T."/>
            <person name="Costa F."/>
            <person name="Leao A.C."/>
            <person name="Tadra-Sfeir M.Z."/>
            <person name="Baura V."/>
            <person name="Balsanelli E."/>
            <person name="Pedrosa F.O."/>
            <person name="Moreno L.F."/>
            <person name="Steffens M.B."/>
            <person name="Xi L."/>
            <person name="Bocca A.L."/>
            <person name="Felipe M.S."/>
            <person name="Teixeira M."/>
            <person name="Telles Filho F.Q."/>
            <person name="Azevedo C.M."/>
            <person name="Gomes R."/>
            <person name="Vicente V.A."/>
        </authorList>
    </citation>
    <scope>NUCLEOTIDE SEQUENCE [LARGE SCALE GENOMIC DNA]</scope>
    <source>
        <strain evidence="2 3">CBS 269.37</strain>
    </source>
</reference>
<dbReference type="Gene3D" id="3.40.50.1820">
    <property type="entry name" value="alpha/beta hydrolase"/>
    <property type="match status" value="1"/>
</dbReference>
<gene>
    <name evidence="2" type="ORF">AYO21_01260</name>
</gene>
<proteinExistence type="predicted"/>
<dbReference type="InterPro" id="IPR029058">
    <property type="entry name" value="AB_hydrolase_fold"/>
</dbReference>
<dbReference type="PANTHER" id="PTHR43194:SF2">
    <property type="entry name" value="PEROXISOMAL MEMBRANE PROTEIN LPX1"/>
    <property type="match status" value="1"/>
</dbReference>
<feature type="domain" description="AB hydrolase-1" evidence="1">
    <location>
        <begin position="187"/>
        <end position="420"/>
    </location>
</feature>
<dbReference type="PANTHER" id="PTHR43194">
    <property type="entry name" value="HYDROLASE ALPHA/BETA FOLD FAMILY"/>
    <property type="match status" value="1"/>
</dbReference>
<dbReference type="InterPro" id="IPR050228">
    <property type="entry name" value="Carboxylesterase_BioH"/>
</dbReference>
<organism evidence="2 3">
    <name type="scientific">Fonsecaea monophora</name>
    <dbReference type="NCBI Taxonomy" id="254056"/>
    <lineage>
        <taxon>Eukaryota</taxon>
        <taxon>Fungi</taxon>
        <taxon>Dikarya</taxon>
        <taxon>Ascomycota</taxon>
        <taxon>Pezizomycotina</taxon>
        <taxon>Eurotiomycetes</taxon>
        <taxon>Chaetothyriomycetidae</taxon>
        <taxon>Chaetothyriales</taxon>
        <taxon>Herpotrichiellaceae</taxon>
        <taxon>Fonsecaea</taxon>
    </lineage>
</organism>
<comment type="caution">
    <text evidence="2">The sequence shown here is derived from an EMBL/GenBank/DDBJ whole genome shotgun (WGS) entry which is preliminary data.</text>
</comment>
<dbReference type="InterPro" id="IPR000073">
    <property type="entry name" value="AB_hydrolase_1"/>
</dbReference>
<keyword evidence="3" id="KW-1185">Reference proteome</keyword>
<evidence type="ECO:0000259" key="1">
    <source>
        <dbReference type="Pfam" id="PF12697"/>
    </source>
</evidence>
<sequence>MPPVNGANGTAMSKAVSSLSKALDKDPQWQAFVDTKAIFEPVTMGVQSLGGDEAILVTVSPGAKTTTSTGPASKADFVLRAQPEQWERFFDANPVAPYTSFVGLQGMNIVQEGVGVDGSQVKYAQYCHLATRLLELLREGQHGPLKEDEQPETDEDHLTGKYIYINAPVWGRTKVFYETSGNGSQQIVFLHTAGSDSRQYHGVMNDARMREKCTMFAFDLPAHGRSFPGSNHIPGNHTNNEDAYVGTIREMVKALKLNKPIICGASMAGQVCVAVAIRAEEVGAGGTIPLQGCDYLTMDRQFNDKSPVCNQALFNPDWIYGMMAPQSPKVNKMLIWHLYSGQAYGIFHGDLDFYFGGFDARDRVASIDVKKCPIYFLTGEYDWSTTPEMSQTTAKKIPGANFKAMKGLGHFPATEDPRKFGRGAKFAVDIGAVSTRRDRMDPENPVVLINPFRIRHPVAMPCVAYRRDQGPMKGNVRYMWDPARFLPSIDLMERMFTVVVELALKLQFLPTQNQNEME</sequence>